<evidence type="ECO:0000313" key="3">
    <source>
        <dbReference type="Proteomes" id="UP000289718"/>
    </source>
</evidence>
<dbReference type="OrthoDB" id="5366042at2"/>
<reference evidence="2 3" key="1">
    <citation type="submission" date="2017-09" db="EMBL/GenBank/DDBJ databases">
        <title>Genomics of the genus Arcobacter.</title>
        <authorList>
            <person name="Perez-Cataluna A."/>
            <person name="Figueras M.J."/>
            <person name="Salas-Masso N."/>
        </authorList>
    </citation>
    <scope>NUCLEOTIDE SEQUENCE [LARGE SCALE GENOMIC DNA]</scope>
    <source>
        <strain evidence="2 3">F156-34</strain>
    </source>
</reference>
<dbReference type="Pfam" id="PF11804">
    <property type="entry name" value="DUF3325"/>
    <property type="match status" value="1"/>
</dbReference>
<proteinExistence type="predicted"/>
<dbReference type="EMBL" id="NXIE01000002">
    <property type="protein sequence ID" value="RXK13143.1"/>
    <property type="molecule type" value="Genomic_DNA"/>
</dbReference>
<evidence type="ECO:0000313" key="2">
    <source>
        <dbReference type="EMBL" id="RXK13143.1"/>
    </source>
</evidence>
<feature type="transmembrane region" description="Helical" evidence="1">
    <location>
        <begin position="61"/>
        <end position="81"/>
    </location>
</feature>
<feature type="transmembrane region" description="Helical" evidence="1">
    <location>
        <begin position="35"/>
        <end position="55"/>
    </location>
</feature>
<comment type="caution">
    <text evidence="2">The sequence shown here is derived from an EMBL/GenBank/DDBJ whole genome shotgun (WGS) entry which is preliminary data.</text>
</comment>
<keyword evidence="3" id="KW-1185">Reference proteome</keyword>
<evidence type="ECO:0008006" key="4">
    <source>
        <dbReference type="Google" id="ProtNLM"/>
    </source>
</evidence>
<sequence>MIIGTYLAYLSLILFSFSLEKHFKEVIKKDVNKVFKNIAKILGYIFLICSLIILINDLGISLGLTYLVGILAVLTLLIAFIYTYKPKIIIKLTIVLFIISLLISIL</sequence>
<gene>
    <name evidence="2" type="ORF">CP965_04920</name>
</gene>
<dbReference type="AlphaFoldDB" id="A0A4Q1ATP1"/>
<name>A0A4Q1ATP1_9BACT</name>
<organism evidence="2 3">
    <name type="scientific">Halarcobacter mediterraneus</name>
    <dbReference type="NCBI Taxonomy" id="2023153"/>
    <lineage>
        <taxon>Bacteria</taxon>
        <taxon>Pseudomonadati</taxon>
        <taxon>Campylobacterota</taxon>
        <taxon>Epsilonproteobacteria</taxon>
        <taxon>Campylobacterales</taxon>
        <taxon>Arcobacteraceae</taxon>
        <taxon>Halarcobacter</taxon>
    </lineage>
</organism>
<feature type="transmembrane region" description="Helical" evidence="1">
    <location>
        <begin position="88"/>
        <end position="105"/>
    </location>
</feature>
<keyword evidence="1" id="KW-1133">Transmembrane helix</keyword>
<accession>A0A4Q1ATP1</accession>
<evidence type="ECO:0000256" key="1">
    <source>
        <dbReference type="SAM" id="Phobius"/>
    </source>
</evidence>
<dbReference type="RefSeq" id="WP_129060963.1">
    <property type="nucleotide sequence ID" value="NZ_NXIE01000002.1"/>
</dbReference>
<dbReference type="InterPro" id="IPR021762">
    <property type="entry name" value="DUF3325"/>
</dbReference>
<protein>
    <recommendedName>
        <fullName evidence="4">Branched-chain amino acid ABC transporter</fullName>
    </recommendedName>
</protein>
<keyword evidence="1" id="KW-0472">Membrane</keyword>
<keyword evidence="1" id="KW-0812">Transmembrane</keyword>
<dbReference type="Proteomes" id="UP000289718">
    <property type="component" value="Unassembled WGS sequence"/>
</dbReference>